<dbReference type="InterPro" id="IPR011042">
    <property type="entry name" value="6-blade_b-propeller_TolB-like"/>
</dbReference>
<evidence type="ECO:0000313" key="3">
    <source>
        <dbReference type="Proteomes" id="UP000503462"/>
    </source>
</evidence>
<sequence length="630" mass="67770">MFRTSIYALSLTASVQANAWSRAKHHSGSEGTPWPPAPSPEPIDIIQLPLPPVAPSNATGACSGDINPWKTGCISQTTGLQVGNFYPGGDHVLAHVAFTGAPAAPDPASIYLGQQVILIKADGSTFSNGDAWKCITCGVPASRNALLAKGSGDYSYPQAFHDGKRILAGTFIISCGDHDLIDDDCTANETSVYQIRLDNQADHSGPGASIRELRLHPDNVHIGLNSFGVTAGGALSQHAYWGRLDFNAAPTAGTPLTTLRFGEFYTSGDQILFNNSAIVIGELRGFSGTGDEITYIGYPVETCNIDVFAVNIHTGHVRRLTTHPGYVDPVEFSPDDSSFVILDTRGTGRTEFMDGIRWLPPVADQITATACSSVRNNGNRRFFQPWLLDRYGDRDGYYGQSLNNAHKGEYGSGEFDDPQWNGQADAWFSPDGTKIVYSQAQAVSPACGGSNPLPCYNSTEEGGRDGRVMLATLSSRRPLPDREAVEPFNDVIPWATAYKPGETAPETSYIKEGQYELKGTYSGYAQIEIVENTAKNAIKTVVVNLFDYSGHAGGVINGYQNISLTTEAVTITKLDWYANVTRTGTDAGCQHTSEDGFHMSIDALTNIFEANGTLTTSVDGVEYDQPQDAT</sequence>
<name>A0A6H0XVX8_9PEZI</name>
<dbReference type="Proteomes" id="UP000503462">
    <property type="component" value="Chromosome 3"/>
</dbReference>
<keyword evidence="3" id="KW-1185">Reference proteome</keyword>
<dbReference type="EMBL" id="CP051141">
    <property type="protein sequence ID" value="QIW98902.1"/>
    <property type="molecule type" value="Genomic_DNA"/>
</dbReference>
<evidence type="ECO:0000256" key="1">
    <source>
        <dbReference type="SAM" id="MobiDB-lite"/>
    </source>
</evidence>
<gene>
    <name evidence="2" type="ORF">AMS68_004420</name>
</gene>
<proteinExistence type="predicted"/>
<dbReference type="Gene3D" id="2.120.10.30">
    <property type="entry name" value="TolB, C-terminal domain"/>
    <property type="match status" value="1"/>
</dbReference>
<protein>
    <recommendedName>
        <fullName evidence="4">Saponin hydrolase</fullName>
    </recommendedName>
</protein>
<dbReference type="AlphaFoldDB" id="A0A6H0XVX8"/>
<dbReference type="OrthoDB" id="10265322at2759"/>
<accession>A0A6H0XVX8</accession>
<feature type="region of interest" description="Disordered" evidence="1">
    <location>
        <begin position="22"/>
        <end position="42"/>
    </location>
</feature>
<evidence type="ECO:0008006" key="4">
    <source>
        <dbReference type="Google" id="ProtNLM"/>
    </source>
</evidence>
<dbReference type="SUPFAM" id="SSF82171">
    <property type="entry name" value="DPP6 N-terminal domain-like"/>
    <property type="match status" value="1"/>
</dbReference>
<evidence type="ECO:0000313" key="2">
    <source>
        <dbReference type="EMBL" id="QIW98902.1"/>
    </source>
</evidence>
<organism evidence="2 3">
    <name type="scientific">Peltaster fructicola</name>
    <dbReference type="NCBI Taxonomy" id="286661"/>
    <lineage>
        <taxon>Eukaryota</taxon>
        <taxon>Fungi</taxon>
        <taxon>Dikarya</taxon>
        <taxon>Ascomycota</taxon>
        <taxon>Pezizomycotina</taxon>
        <taxon>Dothideomycetes</taxon>
        <taxon>Dothideomycetes incertae sedis</taxon>
        <taxon>Peltaster</taxon>
    </lineage>
</organism>
<reference evidence="2 3" key="1">
    <citation type="journal article" date="2016" name="Sci. Rep.">
        <title>Peltaster fructicola genome reveals evolution from an invasive phytopathogen to an ectophytic parasite.</title>
        <authorList>
            <person name="Xu C."/>
            <person name="Chen H."/>
            <person name="Gleason M.L."/>
            <person name="Xu J.R."/>
            <person name="Liu H."/>
            <person name="Zhang R."/>
            <person name="Sun G."/>
        </authorList>
    </citation>
    <scope>NUCLEOTIDE SEQUENCE [LARGE SCALE GENOMIC DNA]</scope>
    <source>
        <strain evidence="2 3">LNHT1506</strain>
    </source>
</reference>